<reference evidence="1" key="1">
    <citation type="submission" date="2022-01" db="EMBL/GenBank/DDBJ databases">
        <title>Whole genome-based taxonomy of the Shewanellaceae.</title>
        <authorList>
            <person name="Martin-Rodriguez A.J."/>
        </authorList>
    </citation>
    <scope>NUCLEOTIDE SEQUENCE</scope>
    <source>
        <strain evidence="1">DSM 23803</strain>
    </source>
</reference>
<evidence type="ECO:0000313" key="1">
    <source>
        <dbReference type="EMBL" id="MCL1104789.1"/>
    </source>
</evidence>
<dbReference type="Proteomes" id="UP001139408">
    <property type="component" value="Unassembled WGS sequence"/>
</dbReference>
<evidence type="ECO:0008006" key="3">
    <source>
        <dbReference type="Google" id="ProtNLM"/>
    </source>
</evidence>
<comment type="caution">
    <text evidence="1">The sequence shown here is derived from an EMBL/GenBank/DDBJ whole genome shotgun (WGS) entry which is preliminary data.</text>
</comment>
<name>A0A9X1Z6K9_9GAMM</name>
<organism evidence="1 2">
    <name type="scientific">Shewanella algicola</name>
    <dbReference type="NCBI Taxonomy" id="640633"/>
    <lineage>
        <taxon>Bacteria</taxon>
        <taxon>Pseudomonadati</taxon>
        <taxon>Pseudomonadota</taxon>
        <taxon>Gammaproteobacteria</taxon>
        <taxon>Alteromonadales</taxon>
        <taxon>Shewanellaceae</taxon>
        <taxon>Shewanella</taxon>
    </lineage>
</organism>
<keyword evidence="2" id="KW-1185">Reference proteome</keyword>
<dbReference type="RefSeq" id="WP_188924385.1">
    <property type="nucleotide sequence ID" value="NZ_BMQI01000009.1"/>
</dbReference>
<gene>
    <name evidence="1" type="ORF">L2749_05880</name>
</gene>
<accession>A0A9X1Z6K9</accession>
<proteinExistence type="predicted"/>
<dbReference type="AlphaFoldDB" id="A0A9X1Z6K9"/>
<sequence>MISGVKCGGIFLSSPSDEDELQNIAFWPHTTSLSPTLKPIAANTVNSGVAGVHKAANHESQPVDYVTQPLIEQGQVVGSVVLALTVRSEQQYQAVLQLLQWGTVFLEKLLKQANHQPVDDASLALNAVALLSENEPLAVMGYHFCNFLADHFNCSRVQLGLNKGLQVQVLSVSHQLHFDRRIERIRQVEFAMEECIEQNQNIVISAPSHEASTVIKTHTQQLLSDKNEAVCSLILRNGETYMDAPGESR</sequence>
<dbReference type="EMBL" id="JAKILJ010000009">
    <property type="protein sequence ID" value="MCL1104789.1"/>
    <property type="molecule type" value="Genomic_DNA"/>
</dbReference>
<evidence type="ECO:0000313" key="2">
    <source>
        <dbReference type="Proteomes" id="UP001139408"/>
    </source>
</evidence>
<protein>
    <recommendedName>
        <fullName evidence="3">GAF domain-containing protein</fullName>
    </recommendedName>
</protein>